<reference evidence="3" key="1">
    <citation type="submission" date="2020-10" db="EMBL/GenBank/DDBJ databases">
        <authorList>
            <person name="Gilroy R."/>
        </authorList>
    </citation>
    <scope>NUCLEOTIDE SEQUENCE</scope>
    <source>
        <strain evidence="3">10532</strain>
    </source>
</reference>
<dbReference type="InterPro" id="IPR057666">
    <property type="entry name" value="DrpA_SLOG"/>
</dbReference>
<proteinExistence type="inferred from homology"/>
<sequence>MLFKQALKVESMEKSDLLLLAINRLPEINFRGKRRLASVLDTEDDFLKLPALEAGRISGFEGLKWNPGAALEAAENDLLVLSRIGGAFVYVDGDLYPPLLNEMYDSPFLLFYRGMEDLLIKASRGCDWISIVGTRQPSYEALEKAYEFASVFAENNIPVVSGLAYGIDSAAHRGAVEAGRSVAVLPSGIDSIYPRGNSSLAGRIMDRGGLLVSEYPPESKAVKWHFPQRNRIISALSRGVVIVEAPEKSGALITVDFALQQNRDVFVAGEKEGRVFGTGCEKLAGDGAVVISTPQEVIDLWNTNPCWSARLCGRLDE</sequence>
<organism evidence="3 4">
    <name type="scientific">Candidatus Gallitreponema excrementavium</name>
    <dbReference type="NCBI Taxonomy" id="2840840"/>
    <lineage>
        <taxon>Bacteria</taxon>
        <taxon>Pseudomonadati</taxon>
        <taxon>Spirochaetota</taxon>
        <taxon>Spirochaetia</taxon>
        <taxon>Spirochaetales</taxon>
        <taxon>Candidatus Gallitreponema</taxon>
    </lineage>
</organism>
<evidence type="ECO:0000313" key="3">
    <source>
        <dbReference type="EMBL" id="MBO8457601.1"/>
    </source>
</evidence>
<dbReference type="PANTHER" id="PTHR43022:SF1">
    <property type="entry name" value="PROTEIN SMF"/>
    <property type="match status" value="1"/>
</dbReference>
<dbReference type="Gene3D" id="3.40.50.450">
    <property type="match status" value="1"/>
</dbReference>
<reference evidence="3" key="2">
    <citation type="journal article" date="2021" name="PeerJ">
        <title>Extensive microbial diversity within the chicken gut microbiome revealed by metagenomics and culture.</title>
        <authorList>
            <person name="Gilroy R."/>
            <person name="Ravi A."/>
            <person name="Getino M."/>
            <person name="Pursley I."/>
            <person name="Horton D.L."/>
            <person name="Alikhan N.F."/>
            <person name="Baker D."/>
            <person name="Gharbi K."/>
            <person name="Hall N."/>
            <person name="Watson M."/>
            <person name="Adriaenssens E.M."/>
            <person name="Foster-Nyarko E."/>
            <person name="Jarju S."/>
            <person name="Secka A."/>
            <person name="Antonio M."/>
            <person name="Oren A."/>
            <person name="Chaudhuri R.R."/>
            <person name="La Ragione R."/>
            <person name="Hildebrand F."/>
            <person name="Pallen M.J."/>
        </authorList>
    </citation>
    <scope>NUCLEOTIDE SEQUENCE</scope>
    <source>
        <strain evidence="3">10532</strain>
    </source>
</reference>
<dbReference type="SUPFAM" id="SSF102405">
    <property type="entry name" value="MCP/YpsA-like"/>
    <property type="match status" value="1"/>
</dbReference>
<dbReference type="AlphaFoldDB" id="A0A9D9HPT4"/>
<dbReference type="PANTHER" id="PTHR43022">
    <property type="entry name" value="PROTEIN SMF"/>
    <property type="match status" value="1"/>
</dbReference>
<dbReference type="Proteomes" id="UP000823638">
    <property type="component" value="Unassembled WGS sequence"/>
</dbReference>
<gene>
    <name evidence="3" type="primary">dprA</name>
    <name evidence="3" type="ORF">IAA81_05155</name>
</gene>
<evidence type="ECO:0000313" key="4">
    <source>
        <dbReference type="Proteomes" id="UP000823638"/>
    </source>
</evidence>
<accession>A0A9D9HPT4</accession>
<evidence type="ECO:0000259" key="2">
    <source>
        <dbReference type="Pfam" id="PF02481"/>
    </source>
</evidence>
<dbReference type="EMBL" id="JADIMM010000070">
    <property type="protein sequence ID" value="MBO8457601.1"/>
    <property type="molecule type" value="Genomic_DNA"/>
</dbReference>
<dbReference type="NCBIfam" id="TIGR00732">
    <property type="entry name" value="dprA"/>
    <property type="match status" value="1"/>
</dbReference>
<dbReference type="Pfam" id="PF02481">
    <property type="entry name" value="DNA_processg_A"/>
    <property type="match status" value="1"/>
</dbReference>
<evidence type="ECO:0000256" key="1">
    <source>
        <dbReference type="ARBA" id="ARBA00006525"/>
    </source>
</evidence>
<comment type="caution">
    <text evidence="3">The sequence shown here is derived from an EMBL/GenBank/DDBJ whole genome shotgun (WGS) entry which is preliminary data.</text>
</comment>
<name>A0A9D9HPT4_9SPIR</name>
<comment type="similarity">
    <text evidence="1">Belongs to the DprA/Smf family.</text>
</comment>
<dbReference type="InterPro" id="IPR003488">
    <property type="entry name" value="DprA"/>
</dbReference>
<protein>
    <submittedName>
        <fullName evidence="3">DNA-protecting protein DprA</fullName>
    </submittedName>
</protein>
<dbReference type="GO" id="GO:0009294">
    <property type="term" value="P:DNA-mediated transformation"/>
    <property type="evidence" value="ECO:0007669"/>
    <property type="project" value="InterPro"/>
</dbReference>
<feature type="domain" description="Smf/DprA SLOG" evidence="2">
    <location>
        <begin position="89"/>
        <end position="300"/>
    </location>
</feature>